<feature type="non-terminal residue" evidence="7">
    <location>
        <position position="1"/>
    </location>
</feature>
<feature type="transmembrane region" description="Helical" evidence="6">
    <location>
        <begin position="72"/>
        <end position="97"/>
    </location>
</feature>
<keyword evidence="3 6" id="KW-0812">Transmembrane</keyword>
<keyword evidence="4 6" id="KW-1133">Transmembrane helix</keyword>
<dbReference type="PANTHER" id="PTHR23320:SF155">
    <property type="entry name" value="MEMBRANE-SPANNING 4-DOMAINS SUBFAMILY A MEMBER 8"/>
    <property type="match status" value="1"/>
</dbReference>
<dbReference type="AlphaFoldDB" id="V8N8Q7"/>
<dbReference type="GO" id="GO:0005886">
    <property type="term" value="C:plasma membrane"/>
    <property type="evidence" value="ECO:0007669"/>
    <property type="project" value="TreeGrafter"/>
</dbReference>
<evidence type="ECO:0000256" key="2">
    <source>
        <dbReference type="ARBA" id="ARBA00009565"/>
    </source>
</evidence>
<dbReference type="GO" id="GO:0007166">
    <property type="term" value="P:cell surface receptor signaling pathway"/>
    <property type="evidence" value="ECO:0007669"/>
    <property type="project" value="TreeGrafter"/>
</dbReference>
<dbReference type="InterPro" id="IPR007237">
    <property type="entry name" value="CD20-like"/>
</dbReference>
<dbReference type="Pfam" id="PF04103">
    <property type="entry name" value="CD20"/>
    <property type="match status" value="1"/>
</dbReference>
<comment type="similarity">
    <text evidence="2">Belongs to the MS4A family.</text>
</comment>
<evidence type="ECO:0000256" key="6">
    <source>
        <dbReference type="SAM" id="Phobius"/>
    </source>
</evidence>
<feature type="transmembrane region" description="Helical" evidence="6">
    <location>
        <begin position="203"/>
        <end position="225"/>
    </location>
</feature>
<dbReference type="EMBL" id="AZIM01007344">
    <property type="protein sequence ID" value="ETE58028.1"/>
    <property type="molecule type" value="Genomic_DNA"/>
</dbReference>
<evidence type="ECO:0000313" key="8">
    <source>
        <dbReference type="Proteomes" id="UP000018936"/>
    </source>
</evidence>
<protein>
    <submittedName>
        <fullName evidence="7">Membrane-spanning 4-domains subfamily A member 8A</fullName>
    </submittedName>
</protein>
<proteinExistence type="inferred from homology"/>
<gene>
    <name evidence="7" type="primary">Ms4a8a</name>
    <name evidence="7" type="ORF">L345_16252</name>
</gene>
<evidence type="ECO:0000256" key="4">
    <source>
        <dbReference type="ARBA" id="ARBA00022989"/>
    </source>
</evidence>
<dbReference type="PANTHER" id="PTHR23320">
    <property type="entry name" value="MEMBRANE-SPANNING 4-DOMAINS SUBFAMILY A MS4A -RELATED"/>
    <property type="match status" value="1"/>
</dbReference>
<accession>V8N8Q7</accession>
<feature type="transmembrane region" description="Helical" evidence="6">
    <location>
        <begin position="33"/>
        <end position="52"/>
    </location>
</feature>
<sequence length="290" mass="30928">MLEFCIAVSLAHFGCQANCCSDTQVKSSVGMNITSAIMALTGIMLYISELIISTDPSYNTVITDAAERLQSVGYGLSSVLLMFSMLEFCITVSLAHFSCQANCCSDTQPTMVFVPHQVGGGEVAAEPNLTPPPTYDNAIQIMIGLIHIGFGAISLCLFSPYYLTLSGVGGYPFWGGIFFISSGSVCVSAAIRPNRALVKSSVGLNITSAIMALTGITLYLCELIFSNNIWGYYTQYYTDNLIDAAERLQSVGSGLSSVLLLFSLLEFCIAVSLAHFGCQATCCSDAQVTI</sequence>
<comment type="caution">
    <text evidence="7">The sequence shown here is derived from an EMBL/GenBank/DDBJ whole genome shotgun (WGS) entry which is preliminary data.</text>
</comment>
<dbReference type="OrthoDB" id="10071849at2759"/>
<organism evidence="7 8">
    <name type="scientific">Ophiophagus hannah</name>
    <name type="common">King cobra</name>
    <name type="synonym">Naja hannah</name>
    <dbReference type="NCBI Taxonomy" id="8665"/>
    <lineage>
        <taxon>Eukaryota</taxon>
        <taxon>Metazoa</taxon>
        <taxon>Chordata</taxon>
        <taxon>Craniata</taxon>
        <taxon>Vertebrata</taxon>
        <taxon>Euteleostomi</taxon>
        <taxon>Lepidosauria</taxon>
        <taxon>Squamata</taxon>
        <taxon>Bifurcata</taxon>
        <taxon>Unidentata</taxon>
        <taxon>Episquamata</taxon>
        <taxon>Toxicofera</taxon>
        <taxon>Serpentes</taxon>
        <taxon>Colubroidea</taxon>
        <taxon>Elapidae</taxon>
        <taxon>Elapinae</taxon>
        <taxon>Ophiophagus</taxon>
    </lineage>
</organism>
<comment type="subcellular location">
    <subcellularLocation>
        <location evidence="1">Membrane</location>
        <topology evidence="1">Multi-pass membrane protein</topology>
    </subcellularLocation>
</comment>
<keyword evidence="5 6" id="KW-0472">Membrane</keyword>
<reference evidence="7 8" key="1">
    <citation type="journal article" date="2013" name="Proc. Natl. Acad. Sci. U.S.A.">
        <title>The king cobra genome reveals dynamic gene evolution and adaptation in the snake venom system.</title>
        <authorList>
            <person name="Vonk F.J."/>
            <person name="Casewell N.R."/>
            <person name="Henkel C.V."/>
            <person name="Heimberg A.M."/>
            <person name="Jansen H.J."/>
            <person name="McCleary R.J."/>
            <person name="Kerkkamp H.M."/>
            <person name="Vos R.A."/>
            <person name="Guerreiro I."/>
            <person name="Calvete J.J."/>
            <person name="Wuster W."/>
            <person name="Woods A.E."/>
            <person name="Logan J.M."/>
            <person name="Harrison R.A."/>
            <person name="Castoe T.A."/>
            <person name="de Koning A.P."/>
            <person name="Pollock D.D."/>
            <person name="Yandell M."/>
            <person name="Calderon D."/>
            <person name="Renjifo C."/>
            <person name="Currier R.B."/>
            <person name="Salgado D."/>
            <person name="Pla D."/>
            <person name="Sanz L."/>
            <person name="Hyder A.S."/>
            <person name="Ribeiro J.M."/>
            <person name="Arntzen J.W."/>
            <person name="van den Thillart G.E."/>
            <person name="Boetzer M."/>
            <person name="Pirovano W."/>
            <person name="Dirks R.P."/>
            <person name="Spaink H.P."/>
            <person name="Duboule D."/>
            <person name="McGlinn E."/>
            <person name="Kini R.M."/>
            <person name="Richardson M.K."/>
        </authorList>
    </citation>
    <scope>NUCLEOTIDE SEQUENCE</scope>
    <source>
        <tissue evidence="7">Blood</tissue>
    </source>
</reference>
<dbReference type="InterPro" id="IPR030417">
    <property type="entry name" value="MS4A"/>
</dbReference>
<feature type="transmembrane region" description="Helical" evidence="6">
    <location>
        <begin position="257"/>
        <end position="277"/>
    </location>
</feature>
<evidence type="ECO:0000256" key="3">
    <source>
        <dbReference type="ARBA" id="ARBA00022692"/>
    </source>
</evidence>
<feature type="transmembrane region" description="Helical" evidence="6">
    <location>
        <begin position="138"/>
        <end position="159"/>
    </location>
</feature>
<keyword evidence="8" id="KW-1185">Reference proteome</keyword>
<dbReference type="Proteomes" id="UP000018936">
    <property type="component" value="Unassembled WGS sequence"/>
</dbReference>
<feature type="transmembrane region" description="Helical" evidence="6">
    <location>
        <begin position="171"/>
        <end position="191"/>
    </location>
</feature>
<evidence type="ECO:0000256" key="1">
    <source>
        <dbReference type="ARBA" id="ARBA00004141"/>
    </source>
</evidence>
<name>V8N8Q7_OPHHA</name>
<evidence type="ECO:0000256" key="5">
    <source>
        <dbReference type="ARBA" id="ARBA00023136"/>
    </source>
</evidence>
<evidence type="ECO:0000313" key="7">
    <source>
        <dbReference type="EMBL" id="ETE58028.1"/>
    </source>
</evidence>